<dbReference type="RefSeq" id="WP_207857540.1">
    <property type="nucleotide sequence ID" value="NZ_JAFREP010000004.1"/>
</dbReference>
<comment type="caution">
    <text evidence="1">The sequence shown here is derived from an EMBL/GenBank/DDBJ whole genome shotgun (WGS) entry which is preliminary data.</text>
</comment>
<dbReference type="Proteomes" id="UP000664417">
    <property type="component" value="Unassembled WGS sequence"/>
</dbReference>
<evidence type="ECO:0000313" key="2">
    <source>
        <dbReference type="Proteomes" id="UP000664417"/>
    </source>
</evidence>
<dbReference type="NCBIfam" id="TIGR04323">
    <property type="entry name" value="SpoChoClust_1"/>
    <property type="match status" value="1"/>
</dbReference>
<dbReference type="EMBL" id="JAFREP010000004">
    <property type="protein sequence ID" value="MBO1317997.1"/>
    <property type="molecule type" value="Genomic_DNA"/>
</dbReference>
<evidence type="ECO:0008006" key="3">
    <source>
        <dbReference type="Google" id="ProtNLM"/>
    </source>
</evidence>
<dbReference type="InterPro" id="IPR027610">
    <property type="entry name" value="SpoChClust_LIC12192"/>
</dbReference>
<accession>A0A8J7Q4M5</accession>
<name>A0A8J7Q4M5_9BACT</name>
<dbReference type="AlphaFoldDB" id="A0A8J7Q4M5"/>
<protein>
    <recommendedName>
        <fullName evidence="3">Sporadic carbohydrate cluster protein, LIC12192 family</fullName>
    </recommendedName>
</protein>
<organism evidence="1 2">
    <name type="scientific">Acanthopleuribacter pedis</name>
    <dbReference type="NCBI Taxonomy" id="442870"/>
    <lineage>
        <taxon>Bacteria</taxon>
        <taxon>Pseudomonadati</taxon>
        <taxon>Acidobacteriota</taxon>
        <taxon>Holophagae</taxon>
        <taxon>Acanthopleuribacterales</taxon>
        <taxon>Acanthopleuribacteraceae</taxon>
        <taxon>Acanthopleuribacter</taxon>
    </lineage>
</organism>
<gene>
    <name evidence="1" type="ORF">J3U88_05945</name>
</gene>
<keyword evidence="2" id="KW-1185">Reference proteome</keyword>
<sequence length="140" mass="16218">MGEVPKRGWRGYISSREQGGHFIPQRVQNLVIRDYAARHGLLFLLSAVEYYMDDCTMMLRALVDEADSLAGILFYSTHLLPKDPVVREQLWQQVRERDFTLRFALEELVVADAQGITAMEDLLLVRDLTENRSDFDLVDR</sequence>
<evidence type="ECO:0000313" key="1">
    <source>
        <dbReference type="EMBL" id="MBO1317997.1"/>
    </source>
</evidence>
<reference evidence="1" key="1">
    <citation type="submission" date="2021-03" db="EMBL/GenBank/DDBJ databases">
        <authorList>
            <person name="Wang G."/>
        </authorList>
    </citation>
    <scope>NUCLEOTIDE SEQUENCE</scope>
    <source>
        <strain evidence="1">KCTC 12899</strain>
    </source>
</reference>
<proteinExistence type="predicted"/>